<dbReference type="InterPro" id="IPR042496">
    <property type="entry name" value="CGRF1"/>
</dbReference>
<gene>
    <name evidence="2" type="ORF">L9F63_001900</name>
</gene>
<reference evidence="2" key="1">
    <citation type="journal article" date="2023" name="IScience">
        <title>Live-bearing cockroach genome reveals convergent evolutionary mechanisms linked to viviparity in insects and beyond.</title>
        <authorList>
            <person name="Fouks B."/>
            <person name="Harrison M.C."/>
            <person name="Mikhailova A.A."/>
            <person name="Marchal E."/>
            <person name="English S."/>
            <person name="Carruthers M."/>
            <person name="Jennings E.C."/>
            <person name="Chiamaka E.L."/>
            <person name="Frigard R.A."/>
            <person name="Pippel M."/>
            <person name="Attardo G.M."/>
            <person name="Benoit J.B."/>
            <person name="Bornberg-Bauer E."/>
            <person name="Tobe S.S."/>
        </authorList>
    </citation>
    <scope>NUCLEOTIDE SEQUENCE</scope>
    <source>
        <strain evidence="2">Stay&amp;Tobe</strain>
    </source>
</reference>
<dbReference type="GO" id="GO:0030308">
    <property type="term" value="P:negative regulation of cell growth"/>
    <property type="evidence" value="ECO:0007669"/>
    <property type="project" value="TreeGrafter"/>
</dbReference>
<dbReference type="PANTHER" id="PTHR15379">
    <property type="entry name" value="CELL GROWTH REGULATOR WITH RING FINGER DOMAIN PROTEIN 1"/>
    <property type="match status" value="1"/>
</dbReference>
<keyword evidence="1" id="KW-0812">Transmembrane</keyword>
<proteinExistence type="predicted"/>
<dbReference type="PANTHER" id="PTHR15379:SF2">
    <property type="entry name" value="CELL GROWTH REGULATOR WITH RING FINGER DOMAIN PROTEIN 1"/>
    <property type="match status" value="1"/>
</dbReference>
<name>A0AAD8A353_DIPPU</name>
<keyword evidence="1" id="KW-1133">Transmembrane helix</keyword>
<accession>A0AAD8A353</accession>
<feature type="transmembrane region" description="Helical" evidence="1">
    <location>
        <begin position="15"/>
        <end position="36"/>
    </location>
</feature>
<dbReference type="Proteomes" id="UP001233999">
    <property type="component" value="Unassembled WGS sequence"/>
</dbReference>
<protein>
    <submittedName>
        <fullName evidence="2">Uncharacterized protein</fullName>
    </submittedName>
</protein>
<keyword evidence="1" id="KW-0472">Membrane</keyword>
<evidence type="ECO:0000313" key="3">
    <source>
        <dbReference type="Proteomes" id="UP001233999"/>
    </source>
</evidence>
<evidence type="ECO:0000256" key="1">
    <source>
        <dbReference type="SAM" id="Phobius"/>
    </source>
</evidence>
<evidence type="ECO:0000313" key="2">
    <source>
        <dbReference type="EMBL" id="KAJ9591546.1"/>
    </source>
</evidence>
<reference evidence="2" key="2">
    <citation type="submission" date="2023-05" db="EMBL/GenBank/DDBJ databases">
        <authorList>
            <person name="Fouks B."/>
        </authorList>
    </citation>
    <scope>NUCLEOTIDE SEQUENCE</scope>
    <source>
        <strain evidence="2">Stay&amp;Tobe</strain>
        <tissue evidence="2">Testes</tissue>
    </source>
</reference>
<keyword evidence="3" id="KW-1185">Reference proteome</keyword>
<feature type="non-terminal residue" evidence="2">
    <location>
        <position position="122"/>
    </location>
</feature>
<comment type="caution">
    <text evidence="2">The sequence shown here is derived from an EMBL/GenBank/DDBJ whole genome shotgun (WGS) entry which is preliminary data.</text>
</comment>
<sequence length="122" mass="13766">MMVAMTAMLVSVAELSNIFSVLAVLICFCAMVLFIMRNMMVFRLNGDDLVFGGAVHPVQPQIPQMKMMKVHIPFTFKLQESSESSYSAVLVNPKARVRRLYCIVTYFQELSLILFLSTFNGS</sequence>
<organism evidence="2 3">
    <name type="scientific">Diploptera punctata</name>
    <name type="common">Pacific beetle cockroach</name>
    <dbReference type="NCBI Taxonomy" id="6984"/>
    <lineage>
        <taxon>Eukaryota</taxon>
        <taxon>Metazoa</taxon>
        <taxon>Ecdysozoa</taxon>
        <taxon>Arthropoda</taxon>
        <taxon>Hexapoda</taxon>
        <taxon>Insecta</taxon>
        <taxon>Pterygota</taxon>
        <taxon>Neoptera</taxon>
        <taxon>Polyneoptera</taxon>
        <taxon>Dictyoptera</taxon>
        <taxon>Blattodea</taxon>
        <taxon>Blaberoidea</taxon>
        <taxon>Blaberidae</taxon>
        <taxon>Diplopterinae</taxon>
        <taxon>Diploptera</taxon>
    </lineage>
</organism>
<dbReference type="EMBL" id="JASPKZ010003864">
    <property type="protein sequence ID" value="KAJ9591546.1"/>
    <property type="molecule type" value="Genomic_DNA"/>
</dbReference>
<dbReference type="AlphaFoldDB" id="A0AAD8A353"/>